<dbReference type="EMBL" id="PUHQ01000002">
    <property type="protein sequence ID" value="KAG0667231.1"/>
    <property type="molecule type" value="Genomic_DNA"/>
</dbReference>
<dbReference type="GO" id="GO:0071036">
    <property type="term" value="P:nuclear polyadenylation-dependent snoRNA catabolic process"/>
    <property type="evidence" value="ECO:0007669"/>
    <property type="project" value="TreeGrafter"/>
</dbReference>
<keyword evidence="7" id="KW-1185">Reference proteome</keyword>
<proteinExistence type="predicted"/>
<dbReference type="InterPro" id="IPR010997">
    <property type="entry name" value="HRDC-like_sf"/>
</dbReference>
<keyword evidence="2" id="KW-0378">Hydrolase</keyword>
<dbReference type="AlphaFoldDB" id="A0A9P6W825"/>
<dbReference type="GO" id="GO:0000166">
    <property type="term" value="F:nucleotide binding"/>
    <property type="evidence" value="ECO:0007669"/>
    <property type="project" value="InterPro"/>
</dbReference>
<dbReference type="GO" id="GO:0005730">
    <property type="term" value="C:nucleolus"/>
    <property type="evidence" value="ECO:0007669"/>
    <property type="project" value="TreeGrafter"/>
</dbReference>
<dbReference type="GO" id="GO:0071037">
    <property type="term" value="P:nuclear polyadenylation-dependent snRNA catabolic process"/>
    <property type="evidence" value="ECO:0007669"/>
    <property type="project" value="TreeGrafter"/>
</dbReference>
<dbReference type="GO" id="GO:0071035">
    <property type="term" value="P:nuclear polyadenylation-dependent rRNA catabolic process"/>
    <property type="evidence" value="ECO:0007669"/>
    <property type="project" value="TreeGrafter"/>
</dbReference>
<accession>A0A9P6W825</accession>
<dbReference type="PANTHER" id="PTHR12124">
    <property type="entry name" value="POLYMYOSITIS/SCLERODERMA AUTOANTIGEN-RELATED"/>
    <property type="match status" value="1"/>
</dbReference>
<dbReference type="Pfam" id="PF01612">
    <property type="entry name" value="DNA_pol_A_exo1"/>
    <property type="match status" value="1"/>
</dbReference>
<dbReference type="InterPro" id="IPR012337">
    <property type="entry name" value="RNaseH-like_sf"/>
</dbReference>
<evidence type="ECO:0000259" key="5">
    <source>
        <dbReference type="SMART" id="SM00474"/>
    </source>
</evidence>
<evidence type="ECO:0000256" key="4">
    <source>
        <dbReference type="SAM" id="MobiDB-lite"/>
    </source>
</evidence>
<gene>
    <name evidence="6" type="primary">RRP6</name>
    <name evidence="6" type="ORF">C6P46_002643</name>
</gene>
<dbReference type="InterPro" id="IPR002562">
    <property type="entry name" value="3'-5'_exonuclease_dom"/>
</dbReference>
<keyword evidence="3" id="KW-0269">Exonuclease</keyword>
<dbReference type="GO" id="GO:0071051">
    <property type="term" value="P:poly(A)-dependent snoRNA 3'-end processing"/>
    <property type="evidence" value="ECO:0007669"/>
    <property type="project" value="TreeGrafter"/>
</dbReference>
<evidence type="ECO:0000313" key="7">
    <source>
        <dbReference type="Proteomes" id="UP000777482"/>
    </source>
</evidence>
<dbReference type="Gene3D" id="1.10.150.80">
    <property type="entry name" value="HRDC domain"/>
    <property type="match status" value="1"/>
</dbReference>
<dbReference type="OrthoDB" id="2250022at2759"/>
<comment type="caution">
    <text evidence="6">The sequence shown here is derived from an EMBL/GenBank/DDBJ whole genome shotgun (WGS) entry which is preliminary data.</text>
</comment>
<evidence type="ECO:0000256" key="1">
    <source>
        <dbReference type="ARBA" id="ARBA00022722"/>
    </source>
</evidence>
<dbReference type="InterPro" id="IPR012588">
    <property type="entry name" value="Exosome-assoc_fac_Rrp6_N"/>
</dbReference>
<dbReference type="GO" id="GO:0071044">
    <property type="term" value="P:histone mRNA catabolic process"/>
    <property type="evidence" value="ECO:0007669"/>
    <property type="project" value="TreeGrafter"/>
</dbReference>
<reference evidence="6 7" key="1">
    <citation type="submission" date="2020-11" db="EMBL/GenBank/DDBJ databases">
        <title>Kefir isolates.</title>
        <authorList>
            <person name="Marcisauskas S."/>
            <person name="Kim Y."/>
            <person name="Blasche S."/>
        </authorList>
    </citation>
    <scope>NUCLEOTIDE SEQUENCE [LARGE SCALE GENOMIC DNA]</scope>
    <source>
        <strain evidence="6 7">KR</strain>
    </source>
</reference>
<name>A0A9P6W825_RHOMI</name>
<protein>
    <submittedName>
        <fullName evidence="6">Exosome nuclease subunit</fullName>
    </submittedName>
</protein>
<dbReference type="GO" id="GO:0000175">
    <property type="term" value="F:3'-5'-RNA exonuclease activity"/>
    <property type="evidence" value="ECO:0007669"/>
    <property type="project" value="InterPro"/>
</dbReference>
<dbReference type="GO" id="GO:0003727">
    <property type="term" value="F:single-stranded RNA binding"/>
    <property type="evidence" value="ECO:0007669"/>
    <property type="project" value="TreeGrafter"/>
</dbReference>
<dbReference type="Pfam" id="PF08066">
    <property type="entry name" value="PMC2NT"/>
    <property type="match status" value="1"/>
</dbReference>
<feature type="region of interest" description="Disordered" evidence="4">
    <location>
        <begin position="723"/>
        <end position="786"/>
    </location>
</feature>
<evidence type="ECO:0000256" key="2">
    <source>
        <dbReference type="ARBA" id="ARBA00022801"/>
    </source>
</evidence>
<dbReference type="InterPro" id="IPR049559">
    <property type="entry name" value="Rrp6p-like_exo"/>
</dbReference>
<dbReference type="GO" id="GO:0071038">
    <property type="term" value="P:TRAMP-dependent tRNA surveillance pathway"/>
    <property type="evidence" value="ECO:0007669"/>
    <property type="project" value="TreeGrafter"/>
</dbReference>
<dbReference type="GO" id="GO:0071039">
    <property type="term" value="P:nuclear polyadenylation-dependent CUT catabolic process"/>
    <property type="evidence" value="ECO:0007669"/>
    <property type="project" value="TreeGrafter"/>
</dbReference>
<dbReference type="InterPro" id="IPR044876">
    <property type="entry name" value="HRDC_dom_sf"/>
</dbReference>
<dbReference type="SUPFAM" id="SSF47819">
    <property type="entry name" value="HRDC-like"/>
    <property type="match status" value="1"/>
</dbReference>
<dbReference type="Gene3D" id="3.30.420.10">
    <property type="entry name" value="Ribonuclease H-like superfamily/Ribonuclease H"/>
    <property type="match status" value="1"/>
</dbReference>
<dbReference type="GO" id="GO:0071040">
    <property type="term" value="P:nuclear polyadenylation-dependent antisense transcript catabolic process"/>
    <property type="evidence" value="ECO:0007669"/>
    <property type="project" value="TreeGrafter"/>
</dbReference>
<dbReference type="PANTHER" id="PTHR12124:SF47">
    <property type="entry name" value="EXOSOME COMPONENT 10"/>
    <property type="match status" value="1"/>
</dbReference>
<dbReference type="CDD" id="cd06147">
    <property type="entry name" value="Rrp6p_like_exo"/>
    <property type="match status" value="1"/>
</dbReference>
<dbReference type="InterPro" id="IPR045092">
    <property type="entry name" value="Rrp6-like"/>
</dbReference>
<feature type="domain" description="3'-5' exonuclease" evidence="5">
    <location>
        <begin position="263"/>
        <end position="440"/>
    </location>
</feature>
<feature type="compositionally biased region" description="Low complexity" evidence="4">
    <location>
        <begin position="887"/>
        <end position="900"/>
    </location>
</feature>
<feature type="region of interest" description="Disordered" evidence="4">
    <location>
        <begin position="825"/>
        <end position="929"/>
    </location>
</feature>
<dbReference type="GO" id="GO:0000176">
    <property type="term" value="C:nuclear exosome (RNase complex)"/>
    <property type="evidence" value="ECO:0007669"/>
    <property type="project" value="InterPro"/>
</dbReference>
<keyword evidence="1" id="KW-0540">Nuclease</keyword>
<evidence type="ECO:0000313" key="6">
    <source>
        <dbReference type="EMBL" id="KAG0667231.1"/>
    </source>
</evidence>
<sequence length="993" mass="106420">MADDLQTLLDSLQAALVPPTKAAARLPAADDLQFERTLSRKLARALDHEQERVLSLAQRVLDWTSASATKVVDADLIREGVYNPVTERVEPLLEVADDAIDLHLGQGKHRRNAGVGALGAKSAQELELRAKQKDQQQRLPARLLHDSALEKPQLRFTERTRVPIPHVDEAVDGVPLWKPLLREKVNAQSASEGGWLATEVYEPKSSYTQTTGTVPPAYTRYTHPYAAELATLTPPARFLEKPDPTSRAATTTTAAESFAKTPFEWVGDAAALERMVDEIRQVGQEEAGGKDLAIDLEHHDYRSWSGMTCLIQLSTRKKDYVIDALEPSVRDGLEALNEFFTDPEWVKVLHGANSDVVWLQRDFGLYIVGLFDTYHATKVLGYSQHSLASLLAMYTDFEADKRYQLADWRIRPLPKEMLHYARSDTHYLLSIYDRLRLALHEKATSANSVGDGETAVSPLEEVYRRSIGVSSITFSLPPFDHETGHFDSGFLLPLAKHGVLKAYATALAIPTLPLKTGWGPSEGRFEVLRSVIRWREQTARDEDESGRYVLSLQGSLQLAEVGAAGGIKDANDVMRVLGGTRGGVSEVARRRKDELAAVITETVERVRGNGGVGSAGGDDDVVLDGGAAASAITSAQLGFPAPEPAVRPIDGLWEAAEPVASTSRSATTVVNVSVAAASAFFGGGGTPGGEGAGNGRSLAAPVVPVAASSSFFGPAKSITAVAAKNKKGKSKARAADAGSESSTATRTEAVKRVHDSLVLGGGLGQSLQPKPIPTENAKSSTTPKTDVVLPDAATTETQPDPPSALTADHTYVPLSGRIPKEMAPSTLASSTSHVAPKPKDSDVIVVSNLKDKPKKRRRQGSEAEPSPAGLVSPGGERKPKAKKVKADSNAAEATTAAPASKPKKEKKAKRDRDAAPIVPHDYSTSTSILDADPAASSAAIADKKERKRQAKIDQLAGVGGKKKGFEIDLSDFRRAPRVANAPKKANVSRSFAK</sequence>
<dbReference type="InterPro" id="IPR036397">
    <property type="entry name" value="RNaseH_sf"/>
</dbReference>
<dbReference type="GO" id="GO:0000467">
    <property type="term" value="P:exonucleolytic trimming to generate mature 3'-end of 5.8S rRNA from tricistronic rRNA transcript (SSU-rRNA, 5.8S rRNA, LSU-rRNA)"/>
    <property type="evidence" value="ECO:0007669"/>
    <property type="project" value="InterPro"/>
</dbReference>
<dbReference type="Proteomes" id="UP000777482">
    <property type="component" value="Unassembled WGS sequence"/>
</dbReference>
<evidence type="ECO:0000256" key="3">
    <source>
        <dbReference type="ARBA" id="ARBA00022839"/>
    </source>
</evidence>
<dbReference type="SMART" id="SM00474">
    <property type="entry name" value="35EXOc"/>
    <property type="match status" value="1"/>
</dbReference>
<organism evidence="6 7">
    <name type="scientific">Rhodotorula mucilaginosa</name>
    <name type="common">Yeast</name>
    <name type="synonym">Rhodotorula rubra</name>
    <dbReference type="NCBI Taxonomy" id="5537"/>
    <lineage>
        <taxon>Eukaryota</taxon>
        <taxon>Fungi</taxon>
        <taxon>Dikarya</taxon>
        <taxon>Basidiomycota</taxon>
        <taxon>Pucciniomycotina</taxon>
        <taxon>Microbotryomycetes</taxon>
        <taxon>Sporidiobolales</taxon>
        <taxon>Sporidiobolaceae</taxon>
        <taxon>Rhodotorula</taxon>
    </lineage>
</organism>
<dbReference type="SUPFAM" id="SSF53098">
    <property type="entry name" value="Ribonuclease H-like"/>
    <property type="match status" value="1"/>
</dbReference>